<dbReference type="OrthoDB" id="240224at2"/>
<dbReference type="AlphaFoldDB" id="A0A517P3F2"/>
<protein>
    <submittedName>
        <fullName evidence="1">Uncharacterized protein</fullName>
    </submittedName>
</protein>
<organism evidence="1 2">
    <name type="scientific">Stieleria marina</name>
    <dbReference type="NCBI Taxonomy" id="1930275"/>
    <lineage>
        <taxon>Bacteria</taxon>
        <taxon>Pseudomonadati</taxon>
        <taxon>Planctomycetota</taxon>
        <taxon>Planctomycetia</taxon>
        <taxon>Pirellulales</taxon>
        <taxon>Pirellulaceae</taxon>
        <taxon>Stieleria</taxon>
    </lineage>
</organism>
<dbReference type="EMBL" id="CP036526">
    <property type="protein sequence ID" value="QDT13910.1"/>
    <property type="molecule type" value="Genomic_DNA"/>
</dbReference>
<evidence type="ECO:0000313" key="2">
    <source>
        <dbReference type="Proteomes" id="UP000319817"/>
    </source>
</evidence>
<evidence type="ECO:0000313" key="1">
    <source>
        <dbReference type="EMBL" id="QDT13910.1"/>
    </source>
</evidence>
<gene>
    <name evidence="1" type="ORF">K239x_59300</name>
</gene>
<proteinExistence type="predicted"/>
<sequence length="587" mass="64553">MINRQCVCVVLLTATAVCARAEAPRTVIRSARVLPESTVAFAELTDVKGLLATIFDHPLRQKIESLPSYQQATGSNDYQKFVLGRDMIENLFGMPWREAIETFAAKGVSIAVDGPTRGVAVIVQGDNAESMKLFRDKLLTLGSMAKSGKKVQKVSYRGVDAHRIEDVRMAVVADQLLLTNHSDLGKAILDRMLGDELPLLQNADRFQSSLKTRNAGATGWGFVDVAMIREAGVGQNVFEDQINQPIAELLFGGIQETLQDTPFVSASFTARTERMFLRLSAPHEPDSVDEKRHYYFGADGHGRGLKVAEVPEELFTLSTHRDFAEMWLRAGDLFDERINDEFAKADATLTTLFAGRDFGEDILGSFNPEVAFVSSRQTFSGTTPIPTIKLPAFGVVMTMKDSAKMTRELRRTFQSMIGFFNVVGAMNGQRQLELDMEKIGDDVELVSSFYVPEQDDRQSTAAPIVFNFSPTVGFAGDRFVLASTQELAKELSTAKTSNPNQMADNTAAKLQASILQRVLTDNREQLIAQNMLTDGNSREEAEASIGLLLEVVGYLDDASIRMGQADGELQLDFSVRLDCSTNPGESP</sequence>
<dbReference type="RefSeq" id="WP_145421891.1">
    <property type="nucleotide sequence ID" value="NZ_CP036526.1"/>
</dbReference>
<dbReference type="Proteomes" id="UP000319817">
    <property type="component" value="Chromosome"/>
</dbReference>
<keyword evidence="2" id="KW-1185">Reference proteome</keyword>
<name>A0A517P3F2_9BACT</name>
<reference evidence="1 2" key="1">
    <citation type="submission" date="2019-02" db="EMBL/GenBank/DDBJ databases">
        <title>Deep-cultivation of Planctomycetes and their phenomic and genomic characterization uncovers novel biology.</title>
        <authorList>
            <person name="Wiegand S."/>
            <person name="Jogler M."/>
            <person name="Boedeker C."/>
            <person name="Pinto D."/>
            <person name="Vollmers J."/>
            <person name="Rivas-Marin E."/>
            <person name="Kohn T."/>
            <person name="Peeters S.H."/>
            <person name="Heuer A."/>
            <person name="Rast P."/>
            <person name="Oberbeckmann S."/>
            <person name="Bunk B."/>
            <person name="Jeske O."/>
            <person name="Meyerdierks A."/>
            <person name="Storesund J.E."/>
            <person name="Kallscheuer N."/>
            <person name="Luecker S."/>
            <person name="Lage O.M."/>
            <person name="Pohl T."/>
            <person name="Merkel B.J."/>
            <person name="Hornburger P."/>
            <person name="Mueller R.-W."/>
            <person name="Bruemmer F."/>
            <person name="Labrenz M."/>
            <person name="Spormann A.M."/>
            <person name="Op den Camp H."/>
            <person name="Overmann J."/>
            <person name="Amann R."/>
            <person name="Jetten M.S.M."/>
            <person name="Mascher T."/>
            <person name="Medema M.H."/>
            <person name="Devos D.P."/>
            <person name="Kaster A.-K."/>
            <person name="Ovreas L."/>
            <person name="Rohde M."/>
            <person name="Galperin M.Y."/>
            <person name="Jogler C."/>
        </authorList>
    </citation>
    <scope>NUCLEOTIDE SEQUENCE [LARGE SCALE GENOMIC DNA]</scope>
    <source>
        <strain evidence="1 2">K23_9</strain>
    </source>
</reference>
<accession>A0A517P3F2</accession>